<organism evidence="11 12">
    <name type="scientific">Syphacia muris</name>
    <dbReference type="NCBI Taxonomy" id="451379"/>
    <lineage>
        <taxon>Eukaryota</taxon>
        <taxon>Metazoa</taxon>
        <taxon>Ecdysozoa</taxon>
        <taxon>Nematoda</taxon>
        <taxon>Chromadorea</taxon>
        <taxon>Rhabditida</taxon>
        <taxon>Spirurina</taxon>
        <taxon>Oxyuridomorpha</taxon>
        <taxon>Oxyuroidea</taxon>
        <taxon>Oxyuridae</taxon>
        <taxon>Syphacia</taxon>
    </lineage>
</organism>
<dbReference type="Gene3D" id="3.30.200.20">
    <property type="entry name" value="Phosphorylase Kinase, domain 1"/>
    <property type="match status" value="1"/>
</dbReference>
<dbReference type="PROSITE" id="PS00109">
    <property type="entry name" value="PROTEIN_KINASE_TYR"/>
    <property type="match status" value="1"/>
</dbReference>
<dbReference type="Pfam" id="PF07714">
    <property type="entry name" value="PK_Tyr_Ser-Thr"/>
    <property type="match status" value="1"/>
</dbReference>
<keyword evidence="11" id="KW-1185">Reference proteome</keyword>
<dbReference type="InterPro" id="IPR001245">
    <property type="entry name" value="Ser-Thr/Tyr_kinase_cat_dom"/>
</dbReference>
<keyword evidence="9" id="KW-0472">Membrane</keyword>
<name>A0A158R5H6_9BILA</name>
<evidence type="ECO:0000256" key="7">
    <source>
        <dbReference type="ARBA" id="ARBA00051243"/>
    </source>
</evidence>
<keyword evidence="5 8" id="KW-0067">ATP-binding</keyword>
<feature type="transmembrane region" description="Helical" evidence="9">
    <location>
        <begin position="305"/>
        <end position="330"/>
    </location>
</feature>
<dbReference type="GO" id="GO:0004714">
    <property type="term" value="F:transmembrane receptor protein tyrosine kinase activity"/>
    <property type="evidence" value="ECO:0007669"/>
    <property type="project" value="UniProtKB-EC"/>
</dbReference>
<dbReference type="Gene3D" id="1.10.510.10">
    <property type="entry name" value="Transferase(Phosphotransferase) domain 1"/>
    <property type="match status" value="1"/>
</dbReference>
<dbReference type="Proteomes" id="UP000046393">
    <property type="component" value="Unplaced"/>
</dbReference>
<dbReference type="InterPro" id="IPR017441">
    <property type="entry name" value="Protein_kinase_ATP_BS"/>
</dbReference>
<dbReference type="PANTHER" id="PTHR24416:SF594">
    <property type="entry name" value="PROTEIN KINASE DOMAIN-CONTAINING PROTEIN"/>
    <property type="match status" value="1"/>
</dbReference>
<evidence type="ECO:0000313" key="11">
    <source>
        <dbReference type="Proteomes" id="UP000046393"/>
    </source>
</evidence>
<evidence type="ECO:0000256" key="4">
    <source>
        <dbReference type="ARBA" id="ARBA00022777"/>
    </source>
</evidence>
<dbReference type="PROSITE" id="PS50011">
    <property type="entry name" value="PROTEIN_KINASE_DOM"/>
    <property type="match status" value="1"/>
</dbReference>
<dbReference type="SMART" id="SM00219">
    <property type="entry name" value="TyrKc"/>
    <property type="match status" value="1"/>
</dbReference>
<evidence type="ECO:0000256" key="3">
    <source>
        <dbReference type="ARBA" id="ARBA00022741"/>
    </source>
</evidence>
<evidence type="ECO:0000256" key="8">
    <source>
        <dbReference type="PROSITE-ProRule" id="PRU10141"/>
    </source>
</evidence>
<protein>
    <submittedName>
        <fullName evidence="12">Protein kinase domain-containing protein</fullName>
    </submittedName>
</protein>
<keyword evidence="9" id="KW-0812">Transmembrane</keyword>
<evidence type="ECO:0000313" key="12">
    <source>
        <dbReference type="WBParaSite" id="SMUV_0000684101-mRNA-1"/>
    </source>
</evidence>
<evidence type="ECO:0000256" key="2">
    <source>
        <dbReference type="ARBA" id="ARBA00022679"/>
    </source>
</evidence>
<dbReference type="InterPro" id="IPR050122">
    <property type="entry name" value="RTK"/>
</dbReference>
<reference evidence="12" key="1">
    <citation type="submission" date="2016-04" db="UniProtKB">
        <authorList>
            <consortium name="WormBaseParasite"/>
        </authorList>
    </citation>
    <scope>IDENTIFICATION</scope>
</reference>
<dbReference type="PRINTS" id="PR00109">
    <property type="entry name" value="TYRKINASE"/>
</dbReference>
<dbReference type="WBParaSite" id="SMUV_0000684101-mRNA-1">
    <property type="protein sequence ID" value="SMUV_0000684101-mRNA-1"/>
    <property type="gene ID" value="SMUV_0000684101"/>
</dbReference>
<dbReference type="GO" id="GO:0007169">
    <property type="term" value="P:cell surface receptor protein tyrosine kinase signaling pathway"/>
    <property type="evidence" value="ECO:0007669"/>
    <property type="project" value="TreeGrafter"/>
</dbReference>
<sequence>MSTTIFWDAKSDIRRKNFSITVEAVDRNCQLGFPGFTFDGIPPSYRSFRIPLELNDAEHTALEIEHDCKYQVILVSNPYSSNNVAAYTATFNFTVPHCIQGRCSCKDNTPEAVQNVDVLVIRDKNVIVPRISWNHPDAENSVFVYEVEIVYSRKNRFKNDDNEMLDSEGQVTASNTDEYFAEGDMIEKTEFMEQKINSKKGQTHYSLLWPSSLTPDEEYVVFVYAKNKHLCISFPAKRLFSTSKEHLVNIKDISEDIADLTSETLSKAPFNISHSNHSITDNSAVSKANFTVTSATGTLINAYPLWIFILIWILLSIGFLIVCFLCYFLLRKYCIQSGKSEIEKSSIIPWAMAHSSHSMLETNILYHRSFGTNFADVICEIPSSQIQVGAIIGQGAFGMVCMGTIHGVEGFGRSTTVAIKQLNVNAEDFQKSEFTAEIDIMKQVGKHPNIVAMYGFCNEPNHQCMIMEYVPFGDLKHYLQELRKQFDIVVYNKKCGKNFDMSSNSPSTSMNSAMITNNGKYAESSSYCLDPNELQNFALQVASGMAHIESLGIIHRDLAARNILVGRGKQLKISDFGLSRRGVYVKTSKGIIPLRWLSIEAIEHNLYSTKSDVWAYGVVLWEICTLAGFPYASVSDKELLKHLQQGNRLQKPSSCANEIYDIMMKCWAEEPTERPSFASLCEYLSDLNNQDCPYVEFLLDDELPPLDIPSEFDGFEASAIDNVHQRQKRELITAVS</sequence>
<dbReference type="AlphaFoldDB" id="A0A158R5H6"/>
<feature type="binding site" evidence="8">
    <location>
        <position position="420"/>
    </location>
    <ligand>
        <name>ATP</name>
        <dbReference type="ChEBI" id="CHEBI:30616"/>
    </ligand>
</feature>
<dbReference type="PROSITE" id="PS00107">
    <property type="entry name" value="PROTEIN_KINASE_ATP"/>
    <property type="match status" value="1"/>
</dbReference>
<evidence type="ECO:0000256" key="5">
    <source>
        <dbReference type="ARBA" id="ARBA00022840"/>
    </source>
</evidence>
<accession>A0A158R5H6</accession>
<dbReference type="CDD" id="cd00192">
    <property type="entry name" value="PTKc"/>
    <property type="match status" value="1"/>
</dbReference>
<proteinExistence type="predicted"/>
<dbReference type="InterPro" id="IPR020635">
    <property type="entry name" value="Tyr_kinase_cat_dom"/>
</dbReference>
<evidence type="ECO:0000256" key="6">
    <source>
        <dbReference type="ARBA" id="ARBA00023137"/>
    </source>
</evidence>
<dbReference type="STRING" id="451379.A0A158R5H6"/>
<dbReference type="InterPro" id="IPR011009">
    <property type="entry name" value="Kinase-like_dom_sf"/>
</dbReference>
<keyword evidence="6" id="KW-0829">Tyrosine-protein kinase</keyword>
<dbReference type="FunFam" id="1.10.510.10:FF:000554">
    <property type="entry name" value="Predicted protein"/>
    <property type="match status" value="1"/>
</dbReference>
<dbReference type="GO" id="GO:0005886">
    <property type="term" value="C:plasma membrane"/>
    <property type="evidence" value="ECO:0007669"/>
    <property type="project" value="TreeGrafter"/>
</dbReference>
<dbReference type="PANTHER" id="PTHR24416">
    <property type="entry name" value="TYROSINE-PROTEIN KINASE RECEPTOR"/>
    <property type="match status" value="1"/>
</dbReference>
<dbReference type="InterPro" id="IPR008266">
    <property type="entry name" value="Tyr_kinase_AS"/>
</dbReference>
<dbReference type="InterPro" id="IPR000719">
    <property type="entry name" value="Prot_kinase_dom"/>
</dbReference>
<comment type="subcellular location">
    <subcellularLocation>
        <location evidence="1">Membrane</location>
        <topology evidence="1">Single-pass membrane protein</topology>
    </subcellularLocation>
</comment>
<dbReference type="SUPFAM" id="SSF56112">
    <property type="entry name" value="Protein kinase-like (PK-like)"/>
    <property type="match status" value="1"/>
</dbReference>
<evidence type="ECO:0000256" key="9">
    <source>
        <dbReference type="SAM" id="Phobius"/>
    </source>
</evidence>
<keyword evidence="9" id="KW-1133">Transmembrane helix</keyword>
<keyword evidence="3 8" id="KW-0547">Nucleotide-binding</keyword>
<evidence type="ECO:0000259" key="10">
    <source>
        <dbReference type="PROSITE" id="PS50011"/>
    </source>
</evidence>
<dbReference type="GO" id="GO:0043235">
    <property type="term" value="C:receptor complex"/>
    <property type="evidence" value="ECO:0007669"/>
    <property type="project" value="TreeGrafter"/>
</dbReference>
<feature type="domain" description="Protein kinase" evidence="10">
    <location>
        <begin position="386"/>
        <end position="695"/>
    </location>
</feature>
<dbReference type="GO" id="GO:0005524">
    <property type="term" value="F:ATP binding"/>
    <property type="evidence" value="ECO:0007669"/>
    <property type="project" value="UniProtKB-UniRule"/>
</dbReference>
<comment type="catalytic activity">
    <reaction evidence="7">
        <text>L-tyrosyl-[protein] + ATP = O-phospho-L-tyrosyl-[protein] + ADP + H(+)</text>
        <dbReference type="Rhea" id="RHEA:10596"/>
        <dbReference type="Rhea" id="RHEA-COMP:10136"/>
        <dbReference type="Rhea" id="RHEA-COMP:20101"/>
        <dbReference type="ChEBI" id="CHEBI:15378"/>
        <dbReference type="ChEBI" id="CHEBI:30616"/>
        <dbReference type="ChEBI" id="CHEBI:46858"/>
        <dbReference type="ChEBI" id="CHEBI:61978"/>
        <dbReference type="ChEBI" id="CHEBI:456216"/>
        <dbReference type="EC" id="2.7.10.1"/>
    </reaction>
</comment>
<evidence type="ECO:0000256" key="1">
    <source>
        <dbReference type="ARBA" id="ARBA00004167"/>
    </source>
</evidence>
<keyword evidence="2" id="KW-0808">Transferase</keyword>
<keyword evidence="4" id="KW-0418">Kinase</keyword>